<evidence type="ECO:0008006" key="4">
    <source>
        <dbReference type="Google" id="ProtNLM"/>
    </source>
</evidence>
<feature type="transmembrane region" description="Helical" evidence="1">
    <location>
        <begin position="43"/>
        <end position="64"/>
    </location>
</feature>
<keyword evidence="1" id="KW-0472">Membrane</keyword>
<sequence length="93" mass="10377">MIKLLLPLTALILTLIGYYFAKHRVNLSHVLGEEENQLSIQQLFLALSKTYYGLALLGLVLFFFPTKTIALGYISVIMIASAVFSLKLSKKIS</sequence>
<keyword evidence="1" id="KW-0812">Transmembrane</keyword>
<comment type="caution">
    <text evidence="2">The sequence shown here is derived from an EMBL/GenBank/DDBJ whole genome shotgun (WGS) entry which is preliminary data.</text>
</comment>
<accession>A0A429ZSU4</accession>
<name>A0A429ZSU4_9ENTE</name>
<evidence type="ECO:0000313" key="3">
    <source>
        <dbReference type="Proteomes" id="UP000287239"/>
    </source>
</evidence>
<organism evidence="2 3">
    <name type="scientific">Vagococcus salmoninarum</name>
    <dbReference type="NCBI Taxonomy" id="2739"/>
    <lineage>
        <taxon>Bacteria</taxon>
        <taxon>Bacillati</taxon>
        <taxon>Bacillota</taxon>
        <taxon>Bacilli</taxon>
        <taxon>Lactobacillales</taxon>
        <taxon>Enterococcaceae</taxon>
        <taxon>Vagococcus</taxon>
    </lineage>
</organism>
<reference evidence="2 3" key="1">
    <citation type="submission" date="2017-05" db="EMBL/GenBank/DDBJ databases">
        <title>Vagococcus spp. assemblies.</title>
        <authorList>
            <person name="Gulvik C.A."/>
        </authorList>
    </citation>
    <scope>NUCLEOTIDE SEQUENCE [LARGE SCALE GENOMIC DNA]</scope>
    <source>
        <strain evidence="2 3">NCFB 2777</strain>
    </source>
</reference>
<evidence type="ECO:0000256" key="1">
    <source>
        <dbReference type="SAM" id="Phobius"/>
    </source>
</evidence>
<dbReference type="GeneID" id="98567839"/>
<protein>
    <recommendedName>
        <fullName evidence="4">DUF3784 domain-containing protein</fullName>
    </recommendedName>
</protein>
<proteinExistence type="predicted"/>
<dbReference type="AlphaFoldDB" id="A0A429ZSU4"/>
<feature type="transmembrane region" description="Helical" evidence="1">
    <location>
        <begin position="6"/>
        <end position="22"/>
    </location>
</feature>
<dbReference type="EMBL" id="NGJU01000006">
    <property type="protein sequence ID" value="RST96708.1"/>
    <property type="molecule type" value="Genomic_DNA"/>
</dbReference>
<dbReference type="RefSeq" id="WP_126778986.1">
    <property type="nucleotide sequence ID" value="NZ_CAUQJP010000020.1"/>
</dbReference>
<gene>
    <name evidence="2" type="ORF">CBF35_05605</name>
</gene>
<evidence type="ECO:0000313" key="2">
    <source>
        <dbReference type="EMBL" id="RST96708.1"/>
    </source>
</evidence>
<keyword evidence="3" id="KW-1185">Reference proteome</keyword>
<feature type="transmembrane region" description="Helical" evidence="1">
    <location>
        <begin position="70"/>
        <end position="88"/>
    </location>
</feature>
<keyword evidence="1" id="KW-1133">Transmembrane helix</keyword>
<dbReference type="Proteomes" id="UP000287239">
    <property type="component" value="Unassembled WGS sequence"/>
</dbReference>